<evidence type="ECO:0000259" key="7">
    <source>
        <dbReference type="PROSITE" id="PS50110"/>
    </source>
</evidence>
<dbReference type="GO" id="GO:0006355">
    <property type="term" value="P:regulation of DNA-templated transcription"/>
    <property type="evidence" value="ECO:0007669"/>
    <property type="project" value="InterPro"/>
</dbReference>
<evidence type="ECO:0000256" key="3">
    <source>
        <dbReference type="ARBA" id="ARBA00023015"/>
    </source>
</evidence>
<dbReference type="Pfam" id="PF00072">
    <property type="entry name" value="Response_reg"/>
    <property type="match status" value="1"/>
</dbReference>
<dbReference type="SUPFAM" id="SSF52172">
    <property type="entry name" value="CheY-like"/>
    <property type="match status" value="1"/>
</dbReference>
<feature type="domain" description="Sigma-54 factor interaction" evidence="6">
    <location>
        <begin position="147"/>
        <end position="376"/>
    </location>
</feature>
<dbReference type="Gene3D" id="1.10.8.60">
    <property type="match status" value="1"/>
</dbReference>
<keyword evidence="5" id="KW-0597">Phosphoprotein</keyword>
<dbReference type="PROSITE" id="PS50045">
    <property type="entry name" value="SIGMA54_INTERACT_4"/>
    <property type="match status" value="1"/>
</dbReference>
<feature type="modified residue" description="4-aspartylphosphate" evidence="5">
    <location>
        <position position="57"/>
    </location>
</feature>
<name>A0A4R1LB16_9BACT</name>
<proteinExistence type="predicted"/>
<dbReference type="Proteomes" id="UP000295210">
    <property type="component" value="Unassembled WGS sequence"/>
</dbReference>
<dbReference type="GO" id="GO:0043565">
    <property type="term" value="F:sequence-specific DNA binding"/>
    <property type="evidence" value="ECO:0007669"/>
    <property type="project" value="InterPro"/>
</dbReference>
<dbReference type="CDD" id="cd00009">
    <property type="entry name" value="AAA"/>
    <property type="match status" value="1"/>
</dbReference>
<dbReference type="Pfam" id="PF25601">
    <property type="entry name" value="AAA_lid_14"/>
    <property type="match status" value="1"/>
</dbReference>
<dbReference type="PANTHER" id="PTHR32071">
    <property type="entry name" value="TRANSCRIPTIONAL REGULATORY PROTEIN"/>
    <property type="match status" value="1"/>
</dbReference>
<dbReference type="InterPro" id="IPR025662">
    <property type="entry name" value="Sigma_54_int_dom_ATP-bd_1"/>
</dbReference>
<dbReference type="InterPro" id="IPR025944">
    <property type="entry name" value="Sigma_54_int_dom_CS"/>
</dbReference>
<keyword evidence="2" id="KW-0067">ATP-binding</keyword>
<dbReference type="SMART" id="SM00382">
    <property type="entry name" value="AAA"/>
    <property type="match status" value="1"/>
</dbReference>
<dbReference type="InterPro" id="IPR011006">
    <property type="entry name" value="CheY-like_superfamily"/>
</dbReference>
<keyword evidence="8" id="KW-0238">DNA-binding</keyword>
<keyword evidence="3" id="KW-0805">Transcription regulation</keyword>
<dbReference type="InterPro" id="IPR058031">
    <property type="entry name" value="AAA_lid_NorR"/>
</dbReference>
<dbReference type="InterPro" id="IPR002078">
    <property type="entry name" value="Sigma_54_int"/>
</dbReference>
<evidence type="ECO:0000256" key="4">
    <source>
        <dbReference type="ARBA" id="ARBA00023163"/>
    </source>
</evidence>
<dbReference type="PRINTS" id="PR01590">
    <property type="entry name" value="HTHFIS"/>
</dbReference>
<organism evidence="8 9">
    <name type="scientific">Acidipila rosea</name>
    <dbReference type="NCBI Taxonomy" id="768535"/>
    <lineage>
        <taxon>Bacteria</taxon>
        <taxon>Pseudomonadati</taxon>
        <taxon>Acidobacteriota</taxon>
        <taxon>Terriglobia</taxon>
        <taxon>Terriglobales</taxon>
        <taxon>Acidobacteriaceae</taxon>
        <taxon>Acidipila</taxon>
    </lineage>
</organism>
<dbReference type="RefSeq" id="WP_165876609.1">
    <property type="nucleotide sequence ID" value="NZ_SMGK01000001.1"/>
</dbReference>
<evidence type="ECO:0000256" key="1">
    <source>
        <dbReference type="ARBA" id="ARBA00022741"/>
    </source>
</evidence>
<protein>
    <submittedName>
        <fullName evidence="8">DNA-binding NtrC family response regulator</fullName>
    </submittedName>
</protein>
<dbReference type="InterPro" id="IPR027417">
    <property type="entry name" value="P-loop_NTPase"/>
</dbReference>
<dbReference type="GO" id="GO:0000160">
    <property type="term" value="P:phosphorelay signal transduction system"/>
    <property type="evidence" value="ECO:0007669"/>
    <property type="project" value="InterPro"/>
</dbReference>
<dbReference type="FunFam" id="3.40.50.300:FF:000006">
    <property type="entry name" value="DNA-binding transcriptional regulator NtrC"/>
    <property type="match status" value="1"/>
</dbReference>
<dbReference type="SUPFAM" id="SSF52540">
    <property type="entry name" value="P-loop containing nucleoside triphosphate hydrolases"/>
    <property type="match status" value="1"/>
</dbReference>
<evidence type="ECO:0000256" key="5">
    <source>
        <dbReference type="PROSITE-ProRule" id="PRU00169"/>
    </source>
</evidence>
<dbReference type="Pfam" id="PF00158">
    <property type="entry name" value="Sigma54_activat"/>
    <property type="match status" value="1"/>
</dbReference>
<dbReference type="Gene3D" id="1.10.10.60">
    <property type="entry name" value="Homeodomain-like"/>
    <property type="match status" value="1"/>
</dbReference>
<dbReference type="SMART" id="SM00448">
    <property type="entry name" value="REC"/>
    <property type="match status" value="1"/>
</dbReference>
<dbReference type="CDD" id="cd00156">
    <property type="entry name" value="REC"/>
    <property type="match status" value="1"/>
</dbReference>
<dbReference type="PROSITE" id="PS50110">
    <property type="entry name" value="RESPONSE_REGULATORY"/>
    <property type="match status" value="1"/>
</dbReference>
<dbReference type="InterPro" id="IPR002197">
    <property type="entry name" value="HTH_Fis"/>
</dbReference>
<dbReference type="PROSITE" id="PS00688">
    <property type="entry name" value="SIGMA54_INTERACT_3"/>
    <property type="match status" value="1"/>
</dbReference>
<dbReference type="PROSITE" id="PS00675">
    <property type="entry name" value="SIGMA54_INTERACT_1"/>
    <property type="match status" value="1"/>
</dbReference>
<dbReference type="GO" id="GO:0005524">
    <property type="term" value="F:ATP binding"/>
    <property type="evidence" value="ECO:0007669"/>
    <property type="project" value="UniProtKB-KW"/>
</dbReference>
<keyword evidence="4" id="KW-0804">Transcription</keyword>
<dbReference type="Gene3D" id="3.40.50.300">
    <property type="entry name" value="P-loop containing nucleotide triphosphate hydrolases"/>
    <property type="match status" value="1"/>
</dbReference>
<dbReference type="Pfam" id="PF02954">
    <property type="entry name" value="HTH_8"/>
    <property type="match status" value="1"/>
</dbReference>
<keyword evidence="9" id="KW-1185">Reference proteome</keyword>
<keyword evidence="1" id="KW-0547">Nucleotide-binding</keyword>
<evidence type="ECO:0000313" key="9">
    <source>
        <dbReference type="Proteomes" id="UP000295210"/>
    </source>
</evidence>
<gene>
    <name evidence="8" type="ORF">C7378_0519</name>
</gene>
<sequence>MEVLFRVLIVDDEPEAARRTSGLLDPTQYSVQLAIGGAEALALVRKSLAPLDMMLIDSDMPGMNGFETLKQLRRLYPETPIAIMTESLNAEFMFDGIKAGAQGFLHKPAQAAEVRAIAAKFCGDKQPAQSTDTTGVHIEDLGNGQFFLAASPSMRAIVRQVKMLSRADVPVLITGESGVGKEIVATLLHKHSLRAARPMLKVNCAALPADLLESELFGYEAGAFTGAMKSKPGKFDMCDKGTMMLDEIGEMSPALQAKLLHVLQDGSFSRLGGRVNSKVDVRVIAATNVDIEQAIINKTFREDLYYRLNAFVIKVPSLRERSQEIPYLLAEFAHTLAIANRMEPINFSPRLIAAAVRYPWPGNLRELGNFVKRYLIMRDEAMAFVELESKVRPQTATMLANSASAQADVDGLKSVVRTMKDQTEIRVIREVLDDAKWNRRIAAEKLQISYKALLYKIRQYNLEASA</sequence>
<dbReference type="SUPFAM" id="SSF46689">
    <property type="entry name" value="Homeodomain-like"/>
    <property type="match status" value="1"/>
</dbReference>
<evidence type="ECO:0000259" key="6">
    <source>
        <dbReference type="PROSITE" id="PS50045"/>
    </source>
</evidence>
<comment type="caution">
    <text evidence="8">The sequence shown here is derived from an EMBL/GenBank/DDBJ whole genome shotgun (WGS) entry which is preliminary data.</text>
</comment>
<evidence type="ECO:0000256" key="2">
    <source>
        <dbReference type="ARBA" id="ARBA00022840"/>
    </source>
</evidence>
<reference evidence="8 9" key="1">
    <citation type="submission" date="2019-03" db="EMBL/GenBank/DDBJ databases">
        <title>Genomic Encyclopedia of Type Strains, Phase IV (KMG-IV): sequencing the most valuable type-strain genomes for metagenomic binning, comparative biology and taxonomic classification.</title>
        <authorList>
            <person name="Goeker M."/>
        </authorList>
    </citation>
    <scope>NUCLEOTIDE SEQUENCE [LARGE SCALE GENOMIC DNA]</scope>
    <source>
        <strain evidence="8 9">DSM 103428</strain>
    </source>
</reference>
<dbReference type="AlphaFoldDB" id="A0A4R1LB16"/>
<dbReference type="InterPro" id="IPR009057">
    <property type="entry name" value="Homeodomain-like_sf"/>
</dbReference>
<accession>A0A4R1LB16</accession>
<evidence type="ECO:0000313" key="8">
    <source>
        <dbReference type="EMBL" id="TCK75535.1"/>
    </source>
</evidence>
<feature type="domain" description="Response regulatory" evidence="7">
    <location>
        <begin position="6"/>
        <end position="122"/>
    </location>
</feature>
<dbReference type="Gene3D" id="3.40.50.2300">
    <property type="match status" value="1"/>
</dbReference>
<dbReference type="InterPro" id="IPR001789">
    <property type="entry name" value="Sig_transdc_resp-reg_receiver"/>
</dbReference>
<dbReference type="EMBL" id="SMGK01000001">
    <property type="protein sequence ID" value="TCK75535.1"/>
    <property type="molecule type" value="Genomic_DNA"/>
</dbReference>
<dbReference type="InterPro" id="IPR003593">
    <property type="entry name" value="AAA+_ATPase"/>
</dbReference>